<feature type="compositionally biased region" description="Basic and acidic residues" evidence="1">
    <location>
        <begin position="33"/>
        <end position="52"/>
    </location>
</feature>
<dbReference type="EMBL" id="CM002295">
    <property type="protein sequence ID" value="ESW12212.1"/>
    <property type="molecule type" value="Genomic_DNA"/>
</dbReference>
<proteinExistence type="predicted"/>
<evidence type="ECO:0000313" key="2">
    <source>
        <dbReference type="EMBL" id="ESW12212.1"/>
    </source>
</evidence>
<evidence type="ECO:0000313" key="3">
    <source>
        <dbReference type="Proteomes" id="UP000000226"/>
    </source>
</evidence>
<feature type="region of interest" description="Disordered" evidence="1">
    <location>
        <begin position="1"/>
        <end position="100"/>
    </location>
</feature>
<feature type="compositionally biased region" description="Basic and acidic residues" evidence="1">
    <location>
        <begin position="89"/>
        <end position="100"/>
    </location>
</feature>
<dbReference type="OrthoDB" id="1712073at2759"/>
<keyword evidence="3" id="KW-1185">Reference proteome</keyword>
<accession>V7B2U7</accession>
<protein>
    <submittedName>
        <fullName evidence="2">Uncharacterized protein</fullName>
    </submittedName>
</protein>
<sequence length="177" mass="18847">MEDGGTNVKSLVPAPNLNSEDGSKREQEEEVKVEEGVEKVKEEDVGKEDKDSGGIINNFISFITPSSPRTGKPSQHGSDVVVDDDDDGEKGGGDGCGERRGGVIRKMVSCFFHQSEGEGVVESEEKETMAAEKVKRLKTENGGIIHDIASHLPASVPDGAVPTADEATLLINSLVRD</sequence>
<dbReference type="OMA" id="FHKRECE"/>
<dbReference type="Proteomes" id="UP000000226">
    <property type="component" value="Chromosome 8"/>
</dbReference>
<name>V7B2U7_PHAVU</name>
<dbReference type="Gramene" id="ESW12212">
    <property type="protein sequence ID" value="ESW12212"/>
    <property type="gene ID" value="PHAVU_008G094100g"/>
</dbReference>
<feature type="compositionally biased region" description="Polar residues" evidence="1">
    <location>
        <begin position="58"/>
        <end position="76"/>
    </location>
</feature>
<dbReference type="eggNOG" id="ENOG502S80J">
    <property type="taxonomic scope" value="Eukaryota"/>
</dbReference>
<dbReference type="AlphaFoldDB" id="V7B2U7"/>
<gene>
    <name evidence="2" type="ORF">PHAVU_008G094100g</name>
</gene>
<organism evidence="2 3">
    <name type="scientific">Phaseolus vulgaris</name>
    <name type="common">Kidney bean</name>
    <name type="synonym">French bean</name>
    <dbReference type="NCBI Taxonomy" id="3885"/>
    <lineage>
        <taxon>Eukaryota</taxon>
        <taxon>Viridiplantae</taxon>
        <taxon>Streptophyta</taxon>
        <taxon>Embryophyta</taxon>
        <taxon>Tracheophyta</taxon>
        <taxon>Spermatophyta</taxon>
        <taxon>Magnoliopsida</taxon>
        <taxon>eudicotyledons</taxon>
        <taxon>Gunneridae</taxon>
        <taxon>Pentapetalae</taxon>
        <taxon>rosids</taxon>
        <taxon>fabids</taxon>
        <taxon>Fabales</taxon>
        <taxon>Fabaceae</taxon>
        <taxon>Papilionoideae</taxon>
        <taxon>50 kb inversion clade</taxon>
        <taxon>NPAAA clade</taxon>
        <taxon>indigoferoid/millettioid clade</taxon>
        <taxon>Phaseoleae</taxon>
        <taxon>Phaseolus</taxon>
    </lineage>
</organism>
<reference evidence="3" key="1">
    <citation type="journal article" date="2014" name="Nat. Genet.">
        <title>A reference genome for common bean and genome-wide analysis of dual domestications.</title>
        <authorList>
            <person name="Schmutz J."/>
            <person name="McClean P.E."/>
            <person name="Mamidi S."/>
            <person name="Wu G.A."/>
            <person name="Cannon S.B."/>
            <person name="Grimwood J."/>
            <person name="Jenkins J."/>
            <person name="Shu S."/>
            <person name="Song Q."/>
            <person name="Chavarro C."/>
            <person name="Torres-Torres M."/>
            <person name="Geffroy V."/>
            <person name="Moghaddam S.M."/>
            <person name="Gao D."/>
            <person name="Abernathy B."/>
            <person name="Barry K."/>
            <person name="Blair M."/>
            <person name="Brick M.A."/>
            <person name="Chovatia M."/>
            <person name="Gepts P."/>
            <person name="Goodstein D.M."/>
            <person name="Gonzales M."/>
            <person name="Hellsten U."/>
            <person name="Hyten D.L."/>
            <person name="Jia G."/>
            <person name="Kelly J.D."/>
            <person name="Kudrna D."/>
            <person name="Lee R."/>
            <person name="Richard M.M."/>
            <person name="Miklas P.N."/>
            <person name="Osorno J.M."/>
            <person name="Rodrigues J."/>
            <person name="Thareau V."/>
            <person name="Urrea C.A."/>
            <person name="Wang M."/>
            <person name="Yu Y."/>
            <person name="Zhang M."/>
            <person name="Wing R.A."/>
            <person name="Cregan P.B."/>
            <person name="Rokhsar D.S."/>
            <person name="Jackson S.A."/>
        </authorList>
    </citation>
    <scope>NUCLEOTIDE SEQUENCE [LARGE SCALE GENOMIC DNA]</scope>
    <source>
        <strain evidence="3">cv. G19833</strain>
    </source>
</reference>
<evidence type="ECO:0000256" key="1">
    <source>
        <dbReference type="SAM" id="MobiDB-lite"/>
    </source>
</evidence>